<sequence>MSDQIVSSQLINCPKCANKISFTRINSHLDSCLGSEKNNSKPSSVKSLLTGRISKPPSLTRSIKTIILSDEDDQEKPVITNLFNDNNPNFIKNEETTTKKPIIYETKFEDPAYLKKIQHLPLFAKLKPQCLKTYIGQDHLLNKENGIIYKHLTQPIPNIPNMILFGPPSIGKTSLVTTLLNELNSRQQTKNKWKMFTLSGVTLSTTELKQIITRSVEDYKNWKKSTIIFIDEIHRLNKLQQDSLLSIAEMGHCRLIGCTTENPSFKINNAVLSRLDVFVLKPYSRKEKWEMFEQLVKMQFFFKPNIHFENDEVKNKIFDKVLGISDDNRRFISIFENLYLFADEIINEATLSNFLESDAFKDILYYNTDTHYELISAFHKSVRGSDTNAALYYMFKMLKSGCDPLYLCRRMIRIASEDIGIINNEALIFANTTYESCMKLGMPESDVILAHCCVLLCESPKSVKIYRAMNKIKAALDDIPTYRDGQVPLHLRNAPTKLMEQMGYKKGYKYNPDYPEGKVDDQEYFPSTFYNNKNDPDFENIERMKTVYDDEKHLG</sequence>
<dbReference type="GO" id="GO:0017116">
    <property type="term" value="F:single-stranded DNA helicase activity"/>
    <property type="evidence" value="ECO:0007669"/>
    <property type="project" value="TreeGrafter"/>
</dbReference>
<dbReference type="EMBL" id="LXPE01000012">
    <property type="protein sequence ID" value="OBA26968.1"/>
    <property type="molecule type" value="Genomic_DNA"/>
</dbReference>
<proteinExistence type="inferred from homology"/>
<dbReference type="InterPro" id="IPR051314">
    <property type="entry name" value="AAA_ATPase_RarA/MGS1/WRNIP1"/>
</dbReference>
<dbReference type="Gene3D" id="3.40.50.300">
    <property type="entry name" value="P-loop containing nucleotide triphosphate hydrolases"/>
    <property type="match status" value="1"/>
</dbReference>
<evidence type="ECO:0000256" key="2">
    <source>
        <dbReference type="ARBA" id="ARBA00022723"/>
    </source>
</evidence>
<dbReference type="GO" id="GO:0008270">
    <property type="term" value="F:zinc ion binding"/>
    <property type="evidence" value="ECO:0007669"/>
    <property type="project" value="UniProtKB-KW"/>
</dbReference>
<dbReference type="Gene3D" id="1.20.272.10">
    <property type="match status" value="1"/>
</dbReference>
<feature type="domain" description="UBZ4-type" evidence="10">
    <location>
        <begin position="10"/>
        <end position="37"/>
    </location>
</feature>
<dbReference type="Pfam" id="PF12002">
    <property type="entry name" value="MgsA_C"/>
    <property type="match status" value="1"/>
</dbReference>
<protein>
    <submittedName>
        <fullName evidence="11">p-loop containing nucleoside triphosphate hydrolase protein</fullName>
    </submittedName>
</protein>
<dbReference type="Gene3D" id="3.30.160.60">
    <property type="entry name" value="Classic Zinc Finger"/>
    <property type="match status" value="1"/>
</dbReference>
<dbReference type="PANTHER" id="PTHR13779">
    <property type="entry name" value="WERNER HELICASE-INTERACTING PROTEIN 1 FAMILY MEMBER"/>
    <property type="match status" value="1"/>
</dbReference>
<evidence type="ECO:0000256" key="1">
    <source>
        <dbReference type="ARBA" id="ARBA00008959"/>
    </source>
</evidence>
<evidence type="ECO:0000313" key="11">
    <source>
        <dbReference type="EMBL" id="OBA26968.1"/>
    </source>
</evidence>
<dbReference type="GO" id="GO:0003677">
    <property type="term" value="F:DNA binding"/>
    <property type="evidence" value="ECO:0007669"/>
    <property type="project" value="InterPro"/>
</dbReference>
<dbReference type="InterPro" id="IPR008921">
    <property type="entry name" value="DNA_pol3_clamp-load_cplx_C"/>
</dbReference>
<keyword evidence="12" id="KW-1185">Reference proteome</keyword>
<evidence type="ECO:0000256" key="9">
    <source>
        <dbReference type="PROSITE-ProRule" id="PRU01256"/>
    </source>
</evidence>
<dbReference type="CDD" id="cd00009">
    <property type="entry name" value="AAA"/>
    <property type="match status" value="1"/>
</dbReference>
<comment type="caution">
    <text evidence="11">The sequence shown here is derived from an EMBL/GenBank/DDBJ whole genome shotgun (WGS) entry which is preliminary data.</text>
</comment>
<dbReference type="AlphaFoldDB" id="A0A1B7TE35"/>
<keyword evidence="5 9" id="KW-0863">Zinc-finger</keyword>
<dbReference type="InterPro" id="IPR006642">
    <property type="entry name" value="Rad18_UBZ4"/>
</dbReference>
<keyword evidence="6" id="KW-0862">Zinc</keyword>
<keyword evidence="4 9" id="KW-0227">DNA damage</keyword>
<keyword evidence="7" id="KW-0067">ATP-binding</keyword>
<keyword evidence="11" id="KW-0378">Hydrolase</keyword>
<dbReference type="OrthoDB" id="10265467at2759"/>
<evidence type="ECO:0000256" key="3">
    <source>
        <dbReference type="ARBA" id="ARBA00022741"/>
    </source>
</evidence>
<dbReference type="InterPro" id="IPR027417">
    <property type="entry name" value="P-loop_NTPase"/>
</dbReference>
<dbReference type="InterPro" id="IPR003959">
    <property type="entry name" value="ATPase_AAA_core"/>
</dbReference>
<evidence type="ECO:0000256" key="4">
    <source>
        <dbReference type="ARBA" id="ARBA00022763"/>
    </source>
</evidence>
<dbReference type="PANTHER" id="PTHR13779:SF7">
    <property type="entry name" value="ATPASE WRNIP1"/>
    <property type="match status" value="1"/>
</dbReference>
<organism evidence="11 12">
    <name type="scientific">Hanseniaspora valbyensis NRRL Y-1626</name>
    <dbReference type="NCBI Taxonomy" id="766949"/>
    <lineage>
        <taxon>Eukaryota</taxon>
        <taxon>Fungi</taxon>
        <taxon>Dikarya</taxon>
        <taxon>Ascomycota</taxon>
        <taxon>Saccharomycotina</taxon>
        <taxon>Saccharomycetes</taxon>
        <taxon>Saccharomycodales</taxon>
        <taxon>Saccharomycodaceae</taxon>
        <taxon>Hanseniaspora</taxon>
    </lineage>
</organism>
<accession>A0A1B7TE35</accession>
<dbReference type="GO" id="GO:0008047">
    <property type="term" value="F:enzyme activator activity"/>
    <property type="evidence" value="ECO:0007669"/>
    <property type="project" value="TreeGrafter"/>
</dbReference>
<dbReference type="GO" id="GO:0006271">
    <property type="term" value="P:DNA strand elongation involved in DNA replication"/>
    <property type="evidence" value="ECO:0007669"/>
    <property type="project" value="UniProtKB-ARBA"/>
</dbReference>
<dbReference type="GO" id="GO:0005524">
    <property type="term" value="F:ATP binding"/>
    <property type="evidence" value="ECO:0007669"/>
    <property type="project" value="UniProtKB-KW"/>
</dbReference>
<keyword evidence="3" id="KW-0547">Nucleotide-binding</keyword>
<dbReference type="Pfam" id="PF00004">
    <property type="entry name" value="AAA"/>
    <property type="match status" value="1"/>
</dbReference>
<evidence type="ECO:0000256" key="6">
    <source>
        <dbReference type="ARBA" id="ARBA00022833"/>
    </source>
</evidence>
<keyword evidence="8 9" id="KW-0234">DNA repair</keyword>
<dbReference type="GO" id="GO:0000731">
    <property type="term" value="P:DNA synthesis involved in DNA repair"/>
    <property type="evidence" value="ECO:0007669"/>
    <property type="project" value="TreeGrafter"/>
</dbReference>
<dbReference type="SMART" id="SM00734">
    <property type="entry name" value="ZnF_Rad18"/>
    <property type="match status" value="1"/>
</dbReference>
<comment type="similarity">
    <text evidence="1">Belongs to the AAA ATPase family. RarA/MGS1/WRNIP1 subfamily.</text>
</comment>
<dbReference type="FunFam" id="1.20.272.10:FF:000001">
    <property type="entry name" value="Putative AAA family ATPase"/>
    <property type="match status" value="1"/>
</dbReference>
<reference evidence="12" key="1">
    <citation type="journal article" date="2016" name="Proc. Natl. Acad. Sci. U.S.A.">
        <title>Comparative genomics of biotechnologically important yeasts.</title>
        <authorList>
            <person name="Riley R."/>
            <person name="Haridas S."/>
            <person name="Wolfe K.H."/>
            <person name="Lopes M.R."/>
            <person name="Hittinger C.T."/>
            <person name="Goeker M."/>
            <person name="Salamov A.A."/>
            <person name="Wisecaver J.H."/>
            <person name="Long T.M."/>
            <person name="Calvey C.H."/>
            <person name="Aerts A.L."/>
            <person name="Barry K.W."/>
            <person name="Choi C."/>
            <person name="Clum A."/>
            <person name="Coughlan A.Y."/>
            <person name="Deshpande S."/>
            <person name="Douglass A.P."/>
            <person name="Hanson S.J."/>
            <person name="Klenk H.-P."/>
            <person name="LaButti K.M."/>
            <person name="Lapidus A."/>
            <person name="Lindquist E.A."/>
            <person name="Lipzen A.M."/>
            <person name="Meier-Kolthoff J.P."/>
            <person name="Ohm R.A."/>
            <person name="Otillar R.P."/>
            <person name="Pangilinan J.L."/>
            <person name="Peng Y."/>
            <person name="Rokas A."/>
            <person name="Rosa C.A."/>
            <person name="Scheuner C."/>
            <person name="Sibirny A.A."/>
            <person name="Slot J.C."/>
            <person name="Stielow J.B."/>
            <person name="Sun H."/>
            <person name="Kurtzman C.P."/>
            <person name="Blackwell M."/>
            <person name="Grigoriev I.V."/>
            <person name="Jeffries T.W."/>
        </authorList>
    </citation>
    <scope>NUCLEOTIDE SEQUENCE [LARGE SCALE GENOMIC DNA]</scope>
    <source>
        <strain evidence="12">NRRL Y-1626</strain>
    </source>
</reference>
<dbReference type="Gene3D" id="1.10.3710.10">
    <property type="entry name" value="DNA polymerase III clamp loader subunits, C-terminal domain"/>
    <property type="match status" value="1"/>
</dbReference>
<evidence type="ECO:0000256" key="8">
    <source>
        <dbReference type="ARBA" id="ARBA00023204"/>
    </source>
</evidence>
<dbReference type="InterPro" id="IPR003593">
    <property type="entry name" value="AAA+_ATPase"/>
</dbReference>
<evidence type="ECO:0000259" key="10">
    <source>
        <dbReference type="PROSITE" id="PS51908"/>
    </source>
</evidence>
<evidence type="ECO:0000256" key="5">
    <source>
        <dbReference type="ARBA" id="ARBA00022771"/>
    </source>
</evidence>
<dbReference type="SUPFAM" id="SSF48019">
    <property type="entry name" value="post-AAA+ oligomerization domain-like"/>
    <property type="match status" value="1"/>
</dbReference>
<dbReference type="GO" id="GO:0016887">
    <property type="term" value="F:ATP hydrolysis activity"/>
    <property type="evidence" value="ECO:0007669"/>
    <property type="project" value="InterPro"/>
</dbReference>
<evidence type="ECO:0000313" key="12">
    <source>
        <dbReference type="Proteomes" id="UP000092321"/>
    </source>
</evidence>
<name>A0A1B7TE35_9ASCO</name>
<dbReference type="GO" id="GO:0005634">
    <property type="term" value="C:nucleus"/>
    <property type="evidence" value="ECO:0007669"/>
    <property type="project" value="TreeGrafter"/>
</dbReference>
<dbReference type="SUPFAM" id="SSF52540">
    <property type="entry name" value="P-loop containing nucleoside triphosphate hydrolases"/>
    <property type="match status" value="1"/>
</dbReference>
<dbReference type="InterPro" id="IPR021886">
    <property type="entry name" value="MgsA_C"/>
</dbReference>
<keyword evidence="2" id="KW-0479">Metal-binding</keyword>
<dbReference type="PROSITE" id="PS51908">
    <property type="entry name" value="ZF_UBZ4"/>
    <property type="match status" value="1"/>
</dbReference>
<dbReference type="Proteomes" id="UP000092321">
    <property type="component" value="Unassembled WGS sequence"/>
</dbReference>
<evidence type="ECO:0000256" key="7">
    <source>
        <dbReference type="ARBA" id="ARBA00022840"/>
    </source>
</evidence>
<dbReference type="SMART" id="SM00382">
    <property type="entry name" value="AAA"/>
    <property type="match status" value="1"/>
</dbReference>
<gene>
    <name evidence="11" type="ORF">HANVADRAFT_24237</name>
</gene>